<comment type="subcellular location">
    <subcellularLocation>
        <location evidence="1 10">Cell membrane</location>
        <topology evidence="1 10">Multi-pass membrane protein</topology>
    </subcellularLocation>
</comment>
<feature type="transmembrane region" description="Helical" evidence="10">
    <location>
        <begin position="75"/>
        <end position="98"/>
    </location>
</feature>
<feature type="transmembrane region" description="Helical" evidence="10">
    <location>
        <begin position="272"/>
        <end position="295"/>
    </location>
</feature>
<feature type="transmembrane region" description="Helical" evidence="10">
    <location>
        <begin position="307"/>
        <end position="331"/>
    </location>
</feature>
<evidence type="ECO:0000256" key="6">
    <source>
        <dbReference type="ARBA" id="ARBA00022989"/>
    </source>
</evidence>
<evidence type="ECO:0000256" key="1">
    <source>
        <dbReference type="ARBA" id="ARBA00004651"/>
    </source>
</evidence>
<name>A0A7G8Z938_9HYME</name>
<feature type="transmembrane region" description="Helical" evidence="10">
    <location>
        <begin position="204"/>
        <end position="225"/>
    </location>
</feature>
<proteinExistence type="evidence at transcript level"/>
<dbReference type="EMBL" id="MT670959">
    <property type="protein sequence ID" value="QNL14963.1"/>
    <property type="molecule type" value="mRNA"/>
</dbReference>
<keyword evidence="5 10" id="KW-0552">Olfaction</keyword>
<dbReference type="GO" id="GO:0005886">
    <property type="term" value="C:plasma membrane"/>
    <property type="evidence" value="ECO:0007669"/>
    <property type="project" value="UniProtKB-SubCell"/>
</dbReference>
<keyword evidence="7 10" id="KW-0472">Membrane</keyword>
<dbReference type="Pfam" id="PF02949">
    <property type="entry name" value="7tm_6"/>
    <property type="match status" value="1"/>
</dbReference>
<keyword evidence="4 10" id="KW-0812">Transmembrane</keyword>
<dbReference type="PANTHER" id="PTHR21137">
    <property type="entry name" value="ODORANT RECEPTOR"/>
    <property type="match status" value="1"/>
</dbReference>
<accession>A0A7G8Z938</accession>
<evidence type="ECO:0000256" key="3">
    <source>
        <dbReference type="ARBA" id="ARBA00022606"/>
    </source>
</evidence>
<evidence type="ECO:0000256" key="7">
    <source>
        <dbReference type="ARBA" id="ARBA00023136"/>
    </source>
</evidence>
<feature type="transmembrane region" description="Helical" evidence="10">
    <location>
        <begin position="50"/>
        <end position="69"/>
    </location>
</feature>
<protein>
    <recommendedName>
        <fullName evidence="10">Odorant receptor</fullName>
    </recommendedName>
</protein>
<evidence type="ECO:0000256" key="10">
    <source>
        <dbReference type="RuleBase" id="RU351113"/>
    </source>
</evidence>
<sequence>MYPAKTTKQSIVFDKKLMSEYLAYRDSTKRLASVAGLWPRENPSHFYRSLPYVSVLISLGMVFGIAGYVRQHLNSVALITKGMSVMTSFLSVALKVVCIMSHRQELIQLHQMLDGHFWTLLNDVKLSRVVLNRVAAFRYLSNLLTTFLVLASVTYVVIPIVYVIQQHHHQVQPVKYILIFPGVYPWKIPANGLVYRLHYTFETAANVCLTCVTAGADSLFTLYVFQMMGQLREMAYQISHLDYERDDAKRVIRNCVLRHETLIKSRDILDKIYGPVVLWVMLTNAVVLCSVMFQFTQMKHISVFRVTFLTAYTMLKLTQTFMYSWAGSCLIEQNEDYKTAVYSSKWYKNKQFMVSILIMLSPKALSLTACKFSTVSIDIFSMVLNTAASYFFLLQTVHDG</sequence>
<dbReference type="GO" id="GO:0007165">
    <property type="term" value="P:signal transduction"/>
    <property type="evidence" value="ECO:0007669"/>
    <property type="project" value="UniProtKB-KW"/>
</dbReference>
<gene>
    <name evidence="11" type="primary">OR19</name>
</gene>
<feature type="transmembrane region" description="Helical" evidence="10">
    <location>
        <begin position="375"/>
        <end position="394"/>
    </location>
</feature>
<dbReference type="GO" id="GO:0004984">
    <property type="term" value="F:olfactory receptor activity"/>
    <property type="evidence" value="ECO:0007669"/>
    <property type="project" value="InterPro"/>
</dbReference>
<keyword evidence="8 10" id="KW-0675">Receptor</keyword>
<keyword evidence="9 10" id="KW-0807">Transducer</keyword>
<dbReference type="InterPro" id="IPR004117">
    <property type="entry name" value="7tm6_olfct_rcpt"/>
</dbReference>
<dbReference type="GO" id="GO:0005549">
    <property type="term" value="F:odorant binding"/>
    <property type="evidence" value="ECO:0007669"/>
    <property type="project" value="InterPro"/>
</dbReference>
<keyword evidence="6 10" id="KW-1133">Transmembrane helix</keyword>
<evidence type="ECO:0000313" key="11">
    <source>
        <dbReference type="EMBL" id="QNL14963.1"/>
    </source>
</evidence>
<keyword evidence="2" id="KW-1003">Cell membrane</keyword>
<dbReference type="AlphaFoldDB" id="A0A7G8Z938"/>
<feature type="transmembrane region" description="Helical" evidence="10">
    <location>
        <begin position="143"/>
        <end position="164"/>
    </location>
</feature>
<comment type="similarity">
    <text evidence="10">Belongs to the insect chemoreceptor superfamily. Heteromeric odorant receptor channel (TC 1.A.69) family.</text>
</comment>
<keyword evidence="3 10" id="KW-0716">Sensory transduction</keyword>
<dbReference type="PANTHER" id="PTHR21137:SF35">
    <property type="entry name" value="ODORANT RECEPTOR 19A-RELATED"/>
    <property type="match status" value="1"/>
</dbReference>
<evidence type="ECO:0000256" key="4">
    <source>
        <dbReference type="ARBA" id="ARBA00022692"/>
    </source>
</evidence>
<evidence type="ECO:0000256" key="9">
    <source>
        <dbReference type="ARBA" id="ARBA00023224"/>
    </source>
</evidence>
<evidence type="ECO:0000256" key="5">
    <source>
        <dbReference type="ARBA" id="ARBA00022725"/>
    </source>
</evidence>
<evidence type="ECO:0000256" key="2">
    <source>
        <dbReference type="ARBA" id="ARBA00022475"/>
    </source>
</evidence>
<reference evidence="11" key="1">
    <citation type="submission" date="2020-06" db="EMBL/GenBank/DDBJ databases">
        <authorList>
            <person name="Sheng S."/>
        </authorList>
    </citation>
    <scope>NUCLEOTIDE SEQUENCE</scope>
    <source>
        <tissue evidence="11">Antenna</tissue>
    </source>
</reference>
<organism evidence="11">
    <name type="scientific">Aulacocentrum confusum</name>
    <dbReference type="NCBI Taxonomy" id="2767324"/>
    <lineage>
        <taxon>Eukaryota</taxon>
        <taxon>Metazoa</taxon>
        <taxon>Ecdysozoa</taxon>
        <taxon>Arthropoda</taxon>
        <taxon>Hexapoda</taxon>
        <taxon>Insecta</taxon>
        <taxon>Pterygota</taxon>
        <taxon>Neoptera</taxon>
        <taxon>Endopterygota</taxon>
        <taxon>Hymenoptera</taxon>
        <taxon>Apocrita</taxon>
        <taxon>Ichneumonoidea</taxon>
        <taxon>Braconidae</taxon>
        <taxon>Macrocentrinae</taxon>
        <taxon>Aulacocentrum</taxon>
    </lineage>
</organism>
<evidence type="ECO:0000256" key="8">
    <source>
        <dbReference type="ARBA" id="ARBA00023170"/>
    </source>
</evidence>